<dbReference type="Gene3D" id="3.30.40.10">
    <property type="entry name" value="Zinc/RING finger domain, C3HC4 (zinc finger)"/>
    <property type="match status" value="1"/>
</dbReference>
<dbReference type="PANTHER" id="PTHR14155:SF627">
    <property type="entry name" value="OS06G0192800 PROTEIN"/>
    <property type="match status" value="1"/>
</dbReference>
<feature type="region of interest" description="Disordered" evidence="5">
    <location>
        <begin position="84"/>
        <end position="121"/>
    </location>
</feature>
<keyword evidence="9" id="KW-1185">Reference proteome</keyword>
<sequence>MSSSSASFDDGATILHLHDPEEHELPSIKFDMSIFVGVMVCVVIASSMIVAFLLYISKMQEKAARKHKEGKKRQSFEDLKSNLECKPWGSDKDETEHTMDMSSAESDESSSSIESVIEEEGDEEMQLQTIAMNGDDDLDSSQQSKHQKDGSCCPICNEIYQFGQPVYESNNPHCGHQAHKVCMGKWLECQNSCPICIQPFVLRTV</sequence>
<gene>
    <name evidence="8" type="ORF">SEMRO_538_G162550.1</name>
</gene>
<feature type="domain" description="RING-type" evidence="7">
    <location>
        <begin position="153"/>
        <end position="196"/>
    </location>
</feature>
<name>A0A9N8HJ74_9STRA</name>
<dbReference type="OrthoDB" id="4348522at2759"/>
<keyword evidence="6" id="KW-0812">Transmembrane</keyword>
<reference evidence="8" key="1">
    <citation type="submission" date="2020-06" db="EMBL/GenBank/DDBJ databases">
        <authorList>
            <consortium name="Plant Systems Biology data submission"/>
        </authorList>
    </citation>
    <scope>NUCLEOTIDE SEQUENCE</scope>
    <source>
        <strain evidence="8">D6</strain>
    </source>
</reference>
<keyword evidence="6" id="KW-0472">Membrane</keyword>
<dbReference type="EMBL" id="CAICTM010000537">
    <property type="protein sequence ID" value="CAB9512473.1"/>
    <property type="molecule type" value="Genomic_DNA"/>
</dbReference>
<organism evidence="8 9">
    <name type="scientific">Seminavis robusta</name>
    <dbReference type="NCBI Taxonomy" id="568900"/>
    <lineage>
        <taxon>Eukaryota</taxon>
        <taxon>Sar</taxon>
        <taxon>Stramenopiles</taxon>
        <taxon>Ochrophyta</taxon>
        <taxon>Bacillariophyta</taxon>
        <taxon>Bacillariophyceae</taxon>
        <taxon>Bacillariophycidae</taxon>
        <taxon>Naviculales</taxon>
        <taxon>Naviculaceae</taxon>
        <taxon>Seminavis</taxon>
    </lineage>
</organism>
<keyword evidence="1" id="KW-0479">Metal-binding</keyword>
<evidence type="ECO:0000313" key="9">
    <source>
        <dbReference type="Proteomes" id="UP001153069"/>
    </source>
</evidence>
<comment type="caution">
    <text evidence="8">The sequence shown here is derived from an EMBL/GenBank/DDBJ whole genome shotgun (WGS) entry which is preliminary data.</text>
</comment>
<evidence type="ECO:0000259" key="7">
    <source>
        <dbReference type="PROSITE" id="PS50089"/>
    </source>
</evidence>
<evidence type="ECO:0000313" key="8">
    <source>
        <dbReference type="EMBL" id="CAB9512473.1"/>
    </source>
</evidence>
<keyword evidence="3" id="KW-0862">Zinc</keyword>
<dbReference type="InterPro" id="IPR053238">
    <property type="entry name" value="RING-H2_zinc_finger"/>
</dbReference>
<evidence type="ECO:0000256" key="4">
    <source>
        <dbReference type="PROSITE-ProRule" id="PRU00175"/>
    </source>
</evidence>
<feature type="transmembrane region" description="Helical" evidence="6">
    <location>
        <begin position="34"/>
        <end position="56"/>
    </location>
</feature>
<dbReference type="AlphaFoldDB" id="A0A9N8HJ74"/>
<evidence type="ECO:0000256" key="1">
    <source>
        <dbReference type="ARBA" id="ARBA00022723"/>
    </source>
</evidence>
<accession>A0A9N8HJ74</accession>
<dbReference type="Pfam" id="PF13639">
    <property type="entry name" value="zf-RING_2"/>
    <property type="match status" value="1"/>
</dbReference>
<evidence type="ECO:0000256" key="3">
    <source>
        <dbReference type="ARBA" id="ARBA00022833"/>
    </source>
</evidence>
<proteinExistence type="predicted"/>
<dbReference type="InterPro" id="IPR013083">
    <property type="entry name" value="Znf_RING/FYVE/PHD"/>
</dbReference>
<dbReference type="GO" id="GO:0008270">
    <property type="term" value="F:zinc ion binding"/>
    <property type="evidence" value="ECO:0007669"/>
    <property type="project" value="UniProtKB-KW"/>
</dbReference>
<dbReference type="Proteomes" id="UP001153069">
    <property type="component" value="Unassembled WGS sequence"/>
</dbReference>
<dbReference type="SUPFAM" id="SSF57850">
    <property type="entry name" value="RING/U-box"/>
    <property type="match status" value="1"/>
</dbReference>
<dbReference type="PROSITE" id="PS50089">
    <property type="entry name" value="ZF_RING_2"/>
    <property type="match status" value="1"/>
</dbReference>
<evidence type="ECO:0000256" key="6">
    <source>
        <dbReference type="SAM" id="Phobius"/>
    </source>
</evidence>
<keyword evidence="6" id="KW-1133">Transmembrane helix</keyword>
<evidence type="ECO:0000256" key="5">
    <source>
        <dbReference type="SAM" id="MobiDB-lite"/>
    </source>
</evidence>
<evidence type="ECO:0000256" key="2">
    <source>
        <dbReference type="ARBA" id="ARBA00022771"/>
    </source>
</evidence>
<keyword evidence="2 4" id="KW-0863">Zinc-finger</keyword>
<dbReference type="InterPro" id="IPR001841">
    <property type="entry name" value="Znf_RING"/>
</dbReference>
<protein>
    <recommendedName>
        <fullName evidence="7">RING-type domain-containing protein</fullName>
    </recommendedName>
</protein>
<feature type="compositionally biased region" description="Basic and acidic residues" evidence="5">
    <location>
        <begin position="84"/>
        <end position="99"/>
    </location>
</feature>
<dbReference type="PANTHER" id="PTHR14155">
    <property type="entry name" value="RING FINGER DOMAIN-CONTAINING"/>
    <property type="match status" value="1"/>
</dbReference>